<gene>
    <name evidence="3" type="ORF">K0U00_31780</name>
</gene>
<name>A0ABS7CCJ4_9BACL</name>
<evidence type="ECO:0000256" key="2">
    <source>
        <dbReference type="SAM" id="SignalP"/>
    </source>
</evidence>
<dbReference type="SUPFAM" id="SSF51126">
    <property type="entry name" value="Pectin lyase-like"/>
    <property type="match status" value="1"/>
</dbReference>
<organism evidence="3 4">
    <name type="scientific">Paenibacillus sepulcri</name>
    <dbReference type="NCBI Taxonomy" id="359917"/>
    <lineage>
        <taxon>Bacteria</taxon>
        <taxon>Bacillati</taxon>
        <taxon>Bacillota</taxon>
        <taxon>Bacilli</taxon>
        <taxon>Bacillales</taxon>
        <taxon>Paenibacillaceae</taxon>
        <taxon>Paenibacillus</taxon>
    </lineage>
</organism>
<evidence type="ECO:0000256" key="1">
    <source>
        <dbReference type="SAM" id="MobiDB-lite"/>
    </source>
</evidence>
<dbReference type="InterPro" id="IPR011050">
    <property type="entry name" value="Pectin_lyase_fold/virulence"/>
</dbReference>
<feature type="chain" id="PRO_5047173523" evidence="2">
    <location>
        <begin position="35"/>
        <end position="75"/>
    </location>
</feature>
<dbReference type="Proteomes" id="UP001519887">
    <property type="component" value="Unassembled WGS sequence"/>
</dbReference>
<reference evidence="3 4" key="1">
    <citation type="submission" date="2021-07" db="EMBL/GenBank/DDBJ databases">
        <title>Paenibacillus radiodurans sp. nov., isolated from the southeastern edge of Tengger Desert.</title>
        <authorList>
            <person name="Zhang G."/>
        </authorList>
    </citation>
    <scope>NUCLEOTIDE SEQUENCE [LARGE SCALE GENOMIC DNA]</scope>
    <source>
        <strain evidence="3 4">CCM 7311</strain>
    </source>
</reference>
<evidence type="ECO:0000313" key="4">
    <source>
        <dbReference type="Proteomes" id="UP001519887"/>
    </source>
</evidence>
<dbReference type="Gene3D" id="2.160.20.10">
    <property type="entry name" value="Single-stranded right-handed beta-helix, Pectin lyase-like"/>
    <property type="match status" value="1"/>
</dbReference>
<feature type="region of interest" description="Disordered" evidence="1">
    <location>
        <begin position="49"/>
        <end position="75"/>
    </location>
</feature>
<accession>A0ABS7CCJ4</accession>
<feature type="non-terminal residue" evidence="3">
    <location>
        <position position="75"/>
    </location>
</feature>
<evidence type="ECO:0000313" key="3">
    <source>
        <dbReference type="EMBL" id="MBW7458633.1"/>
    </source>
</evidence>
<protein>
    <submittedName>
        <fullName evidence="3">Uncharacterized protein</fullName>
    </submittedName>
</protein>
<feature type="signal peptide" evidence="2">
    <location>
        <begin position="1"/>
        <end position="34"/>
    </location>
</feature>
<keyword evidence="2" id="KW-0732">Signal</keyword>
<sequence>MSLQWGKAASIGRKMLYAVLCAFMFTTAALPSIAAEPSAGEGRLIHVAKNGSDSNSGTEAEPYLTINHAAQEAQP</sequence>
<dbReference type="InterPro" id="IPR012334">
    <property type="entry name" value="Pectin_lyas_fold"/>
</dbReference>
<dbReference type="EMBL" id="JAHZIK010001277">
    <property type="protein sequence ID" value="MBW7458633.1"/>
    <property type="molecule type" value="Genomic_DNA"/>
</dbReference>
<proteinExistence type="predicted"/>
<keyword evidence="4" id="KW-1185">Reference proteome</keyword>
<comment type="caution">
    <text evidence="3">The sequence shown here is derived from an EMBL/GenBank/DDBJ whole genome shotgun (WGS) entry which is preliminary data.</text>
</comment>